<name>A0A6P1NZF6_9BACT</name>
<feature type="signal peptide" evidence="1">
    <location>
        <begin position="1"/>
        <end position="18"/>
    </location>
</feature>
<sequence>MRKILPLLALVTFVLFSACEDDPEEHQVRYEFTSDKADQYRMDYAITSNSESTETVNGTTWSKTVSIPDEEGVGNPTIAAVTVYPPATWVNTPTSAKIKLTIYVDGAVATSRDATLTGSDFNLGIRELASF</sequence>
<evidence type="ECO:0008006" key="4">
    <source>
        <dbReference type="Google" id="ProtNLM"/>
    </source>
</evidence>
<dbReference type="PROSITE" id="PS51257">
    <property type="entry name" value="PROKAR_LIPOPROTEIN"/>
    <property type="match status" value="1"/>
</dbReference>
<dbReference type="RefSeq" id="WP_160687843.1">
    <property type="nucleotide sequence ID" value="NZ_CP047897.1"/>
</dbReference>
<gene>
    <name evidence="2" type="ORF">GU926_00125</name>
</gene>
<dbReference type="AlphaFoldDB" id="A0A6P1NZF6"/>
<evidence type="ECO:0000313" key="2">
    <source>
        <dbReference type="EMBL" id="QHL85932.1"/>
    </source>
</evidence>
<reference evidence="2 3" key="1">
    <citation type="submission" date="2020-01" db="EMBL/GenBank/DDBJ databases">
        <authorList>
            <person name="Kim M."/>
        </authorList>
    </citation>
    <scope>NUCLEOTIDE SEQUENCE [LARGE SCALE GENOMIC DNA]</scope>
    <source>
        <strain evidence="2 3">BT10</strain>
    </source>
</reference>
<organism evidence="2 3">
    <name type="scientific">Nibribacter ruber</name>
    <dbReference type="NCBI Taxonomy" id="2698458"/>
    <lineage>
        <taxon>Bacteria</taxon>
        <taxon>Pseudomonadati</taxon>
        <taxon>Bacteroidota</taxon>
        <taxon>Cytophagia</taxon>
        <taxon>Cytophagales</taxon>
        <taxon>Hymenobacteraceae</taxon>
        <taxon>Nibribacter</taxon>
    </lineage>
</organism>
<accession>A0A6P1NZF6</accession>
<evidence type="ECO:0000313" key="3">
    <source>
        <dbReference type="Proteomes" id="UP000464214"/>
    </source>
</evidence>
<keyword evidence="3" id="KW-1185">Reference proteome</keyword>
<keyword evidence="1" id="KW-0732">Signal</keyword>
<dbReference type="KEGG" id="nib:GU926_00125"/>
<dbReference type="InterPro" id="IPR038468">
    <property type="entry name" value="MmpS_C"/>
</dbReference>
<protein>
    <recommendedName>
        <fullName evidence="4">BACON domain-containing protein</fullName>
    </recommendedName>
</protein>
<dbReference type="Gene3D" id="2.60.40.2880">
    <property type="entry name" value="MmpS1-5, C-terminal soluble domain"/>
    <property type="match status" value="1"/>
</dbReference>
<proteinExistence type="predicted"/>
<dbReference type="Proteomes" id="UP000464214">
    <property type="component" value="Chromosome"/>
</dbReference>
<evidence type="ECO:0000256" key="1">
    <source>
        <dbReference type="SAM" id="SignalP"/>
    </source>
</evidence>
<dbReference type="EMBL" id="CP047897">
    <property type="protein sequence ID" value="QHL85932.1"/>
    <property type="molecule type" value="Genomic_DNA"/>
</dbReference>
<feature type="chain" id="PRO_5026962168" description="BACON domain-containing protein" evidence="1">
    <location>
        <begin position="19"/>
        <end position="131"/>
    </location>
</feature>